<organism evidence="3 4">
    <name type="scientific">Jiella mangrovi</name>
    <dbReference type="NCBI Taxonomy" id="2821407"/>
    <lineage>
        <taxon>Bacteria</taxon>
        <taxon>Pseudomonadati</taxon>
        <taxon>Pseudomonadota</taxon>
        <taxon>Alphaproteobacteria</taxon>
        <taxon>Hyphomicrobiales</taxon>
        <taxon>Aurantimonadaceae</taxon>
        <taxon>Jiella</taxon>
    </lineage>
</organism>
<keyword evidence="4" id="KW-1185">Reference proteome</keyword>
<feature type="chain" id="PRO_5047251306" description="DUF2125 domain-containing protein" evidence="2">
    <location>
        <begin position="23"/>
        <end position="539"/>
    </location>
</feature>
<evidence type="ECO:0000256" key="1">
    <source>
        <dbReference type="SAM" id="MobiDB-lite"/>
    </source>
</evidence>
<keyword evidence="2" id="KW-0732">Signal</keyword>
<accession>A0ABS4BD06</accession>
<dbReference type="RefSeq" id="WP_209593059.1">
    <property type="nucleotide sequence ID" value="NZ_JAGJCF010000002.1"/>
</dbReference>
<gene>
    <name evidence="3" type="ORF">J6595_03425</name>
</gene>
<evidence type="ECO:0000313" key="4">
    <source>
        <dbReference type="Proteomes" id="UP000678276"/>
    </source>
</evidence>
<feature type="signal peptide" evidence="2">
    <location>
        <begin position="1"/>
        <end position="22"/>
    </location>
</feature>
<sequence>MRLSPVFATAVITSFCLTPASAQVDAAAGTDAGAAELKAAFTDYFGANPFDNGFLSINPDPKGYKITLAAKLRERTIDVQGGTFKVALTPYSFVVSPRSDGNWTVDGRGEKGMDCTYDLTTFDGKLAFHYEIKNYRFSGVFSPEIRNFVSVQGAIDSLSYQQRDGSRNLNLSLGPQSFDMKATPLGGGAADIQFLQDGTGVIETFRLPLNYKHPDQLSDVRFRAKTLSANSEASAVELRAIADLTAFFVRNGTKEKIAAASDELKTRLSDILPLAADLNAQSSLNDITFEAPSVSVKIGRMSTGLMGDGIARNGSYRYRFALDDLHFDVPGMPEYVGPLIPRNVTMDIVGADVDLETPARLLINNLALSAEKPISDDVWRQVVASFDTHQPKLRFENVKIAARDYDLTVDGEMALDPDNSASRFDIVATGLDKTLNFLQDAGAKEPQAMQAFAYGSMAKGFGKQRPDGKTEWLIETAADGSVKINGFMVKGPDAPAAAPVPAPPAPGAEPALPAPEDGDGSDMPNGDGPGGAGATEQPI</sequence>
<reference evidence="3 4" key="1">
    <citation type="submission" date="2021-04" db="EMBL/GenBank/DDBJ databases">
        <title>Whole genome sequence of Jiella sp. KSK16Y-1.</title>
        <authorList>
            <person name="Tuo L."/>
        </authorList>
    </citation>
    <scope>NUCLEOTIDE SEQUENCE [LARGE SCALE GENOMIC DNA]</scope>
    <source>
        <strain evidence="3 4">KSK16Y-1</strain>
    </source>
</reference>
<feature type="region of interest" description="Disordered" evidence="1">
    <location>
        <begin position="492"/>
        <end position="539"/>
    </location>
</feature>
<protein>
    <recommendedName>
        <fullName evidence="5">DUF2125 domain-containing protein</fullName>
    </recommendedName>
</protein>
<evidence type="ECO:0000256" key="2">
    <source>
        <dbReference type="SAM" id="SignalP"/>
    </source>
</evidence>
<proteinExistence type="predicted"/>
<comment type="caution">
    <text evidence="3">The sequence shown here is derived from an EMBL/GenBank/DDBJ whole genome shotgun (WGS) entry which is preliminary data.</text>
</comment>
<dbReference type="Proteomes" id="UP000678276">
    <property type="component" value="Unassembled WGS sequence"/>
</dbReference>
<evidence type="ECO:0000313" key="3">
    <source>
        <dbReference type="EMBL" id="MBP0614625.1"/>
    </source>
</evidence>
<dbReference type="EMBL" id="JAGJCF010000002">
    <property type="protein sequence ID" value="MBP0614625.1"/>
    <property type="molecule type" value="Genomic_DNA"/>
</dbReference>
<name>A0ABS4BD06_9HYPH</name>
<feature type="compositionally biased region" description="Pro residues" evidence="1">
    <location>
        <begin position="498"/>
        <end position="507"/>
    </location>
</feature>
<evidence type="ECO:0008006" key="5">
    <source>
        <dbReference type="Google" id="ProtNLM"/>
    </source>
</evidence>